<dbReference type="AlphaFoldDB" id="A0AA46QRF2"/>
<gene>
    <name evidence="1" type="ORF">FVP01_25125</name>
</gene>
<comment type="caution">
    <text evidence="1">The sequence shown here is derived from an EMBL/GenBank/DDBJ whole genome shotgun (WGS) entry which is preliminary data.</text>
</comment>
<proteinExistence type="predicted"/>
<dbReference type="EMBL" id="VRMQ01000027">
    <property type="protein sequence ID" value="TXN11268.1"/>
    <property type="molecule type" value="Genomic_DNA"/>
</dbReference>
<evidence type="ECO:0000313" key="2">
    <source>
        <dbReference type="Proteomes" id="UP000321504"/>
    </source>
</evidence>
<accession>A0AA46QRF2</accession>
<organism evidence="1 2">
    <name type="scientific">Vibrio parahaemolyticus</name>
    <dbReference type="NCBI Taxonomy" id="670"/>
    <lineage>
        <taxon>Bacteria</taxon>
        <taxon>Pseudomonadati</taxon>
        <taxon>Pseudomonadota</taxon>
        <taxon>Gammaproteobacteria</taxon>
        <taxon>Vibrionales</taxon>
        <taxon>Vibrionaceae</taxon>
        <taxon>Vibrio</taxon>
    </lineage>
</organism>
<dbReference type="Proteomes" id="UP000321504">
    <property type="component" value="Unassembled WGS sequence"/>
</dbReference>
<reference evidence="1 2" key="1">
    <citation type="submission" date="2019-08" db="EMBL/GenBank/DDBJ databases">
        <title>Emerging of two pre-pandemic pathogenic O4:KUT lineages of Vibrio parahaemolyticus in coastal eastern China.</title>
        <authorList>
            <person name="Yu H."/>
        </authorList>
    </citation>
    <scope>NUCLEOTIDE SEQUENCE [LARGE SCALE GENOMIC DNA]</scope>
    <source>
        <strain evidence="1 2">HZ17-383</strain>
    </source>
</reference>
<sequence length="459" mass="53408">MEFTYNKPLKIKGNIVNRLDAILSKVRQNSIIKNTTDNEFRYLTYLINDEISGNKLDLMLDFIISKDEIFSTSIKPLSEGDKELNEYDLKNYIISMYQDVLLSENNEDFNSYTIRVYASILNASKFKGEIEINYFGKVLMKCFDFPDKHEPLTEHIVLFDVEVNAVNLDHARSIAFNKVKEICSVLSLLLDVGFKFLFSEFKHFILRDGAEFSINRYRTGFIDTELNLVVKDNMNGLKHAADEDDLSNIFSGKISTRMFKDNDPSLEMLDQITYDATSKVMLEEVFKKHKIKRDKSNSIRPIDRIKKIKHVMNEPIMFPRCTKTLFRELMQMSIEKRSAILSCAYMYNISLVKGDDEPTLCASYLVCAIESLGLYSKLKYSPFLKQYSEDNYDKGLTDYFYRTVRSGHFHSGKLLFNECSINFQTDHDFLFVEKQDQMHGFYNIARGALVKWLEDEVLA</sequence>
<protein>
    <submittedName>
        <fullName evidence="1">Uncharacterized protein</fullName>
    </submittedName>
</protein>
<evidence type="ECO:0000313" key="1">
    <source>
        <dbReference type="EMBL" id="TXN11268.1"/>
    </source>
</evidence>
<name>A0AA46QRF2_VIBPH</name>